<gene>
    <name evidence="1" type="ORF">FBU59_004853</name>
</gene>
<protein>
    <submittedName>
        <fullName evidence="1">Uncharacterized protein</fullName>
    </submittedName>
</protein>
<reference evidence="1" key="1">
    <citation type="submission" date="2022-07" db="EMBL/GenBank/DDBJ databases">
        <title>Phylogenomic reconstructions and comparative analyses of Kickxellomycotina fungi.</title>
        <authorList>
            <person name="Reynolds N.K."/>
            <person name="Stajich J.E."/>
            <person name="Barry K."/>
            <person name="Grigoriev I.V."/>
            <person name="Crous P."/>
            <person name="Smith M.E."/>
        </authorList>
    </citation>
    <scope>NUCLEOTIDE SEQUENCE</scope>
    <source>
        <strain evidence="1">NRRL 5244</strain>
    </source>
</reference>
<keyword evidence="2" id="KW-1185">Reference proteome</keyword>
<feature type="non-terminal residue" evidence="1">
    <location>
        <position position="1"/>
    </location>
</feature>
<organism evidence="1 2">
    <name type="scientific">Linderina macrospora</name>
    <dbReference type="NCBI Taxonomy" id="4868"/>
    <lineage>
        <taxon>Eukaryota</taxon>
        <taxon>Fungi</taxon>
        <taxon>Fungi incertae sedis</taxon>
        <taxon>Zoopagomycota</taxon>
        <taxon>Kickxellomycotina</taxon>
        <taxon>Kickxellomycetes</taxon>
        <taxon>Kickxellales</taxon>
        <taxon>Kickxellaceae</taxon>
        <taxon>Linderina</taxon>
    </lineage>
</organism>
<proteinExistence type="predicted"/>
<comment type="caution">
    <text evidence="1">The sequence shown here is derived from an EMBL/GenBank/DDBJ whole genome shotgun (WGS) entry which is preliminary data.</text>
</comment>
<dbReference type="EMBL" id="JANBPW010003634">
    <property type="protein sequence ID" value="KAJ1937115.1"/>
    <property type="molecule type" value="Genomic_DNA"/>
</dbReference>
<evidence type="ECO:0000313" key="2">
    <source>
        <dbReference type="Proteomes" id="UP001150603"/>
    </source>
</evidence>
<dbReference type="Proteomes" id="UP001150603">
    <property type="component" value="Unassembled WGS sequence"/>
</dbReference>
<name>A0ACC1J496_9FUNG</name>
<evidence type="ECO:0000313" key="1">
    <source>
        <dbReference type="EMBL" id="KAJ1937115.1"/>
    </source>
</evidence>
<accession>A0ACC1J496</accession>
<sequence length="390" mass="43424">IDTSIFIQRFFRGPSPVLKSRHIQGIYDLTTYIKSLNITPIFIFDGDARARGKEHELEKRRLGRAKVKEEYERACERAERIETMQNIAVTALDDYEFAGCEFSSNHWERSEAIAWLSNLACRTRSSSQKSTVDARLDALEHQTAKTMLFQLGDPTVEMSELSEYSSRALALLVCQNNERLDALKRRAEPLTAERIDECRRLVRALGYATHTAEAGVESESICAGLTASGIADAACTEDLDVLAFGGRRLVRGFYAPTGDVLVIDMQKAIEGLGLADHRQFVDLCILCGTDFSSTLERVGPVTALKLVRQFGSIERILETGRFVEREGFRYRLARDVFLNKVGLPFSGKSQVEVRKEDAGELDRLKELFGVGLMMDQTGGSDPFAAGAVGF</sequence>